<name>A0A7S3F0Y6_9EUKA</name>
<dbReference type="EMBL" id="HBHX01038426">
    <property type="protein sequence ID" value="CAE0120662.1"/>
    <property type="molecule type" value="Transcribed_RNA"/>
</dbReference>
<evidence type="ECO:0000256" key="1">
    <source>
        <dbReference type="SAM" id="MobiDB-lite"/>
    </source>
</evidence>
<gene>
    <name evidence="2" type="ORF">HERI1096_LOCUS21363</name>
</gene>
<dbReference type="AlphaFoldDB" id="A0A7S3F0Y6"/>
<accession>A0A7S3F0Y6</accession>
<protein>
    <submittedName>
        <fullName evidence="2">Uncharacterized protein</fullName>
    </submittedName>
</protein>
<organism evidence="2">
    <name type="scientific">Haptolina ericina</name>
    <dbReference type="NCBI Taxonomy" id="156174"/>
    <lineage>
        <taxon>Eukaryota</taxon>
        <taxon>Haptista</taxon>
        <taxon>Haptophyta</taxon>
        <taxon>Prymnesiophyceae</taxon>
        <taxon>Prymnesiales</taxon>
        <taxon>Prymnesiaceae</taxon>
        <taxon>Haptolina</taxon>
    </lineage>
</organism>
<proteinExistence type="predicted"/>
<reference evidence="2" key="1">
    <citation type="submission" date="2021-01" db="EMBL/GenBank/DDBJ databases">
        <authorList>
            <person name="Corre E."/>
            <person name="Pelletier E."/>
            <person name="Niang G."/>
            <person name="Scheremetjew M."/>
            <person name="Finn R."/>
            <person name="Kale V."/>
            <person name="Holt S."/>
            <person name="Cochrane G."/>
            <person name="Meng A."/>
            <person name="Brown T."/>
            <person name="Cohen L."/>
        </authorList>
    </citation>
    <scope>NUCLEOTIDE SEQUENCE</scope>
    <source>
        <strain evidence="2">CCMP281</strain>
    </source>
</reference>
<sequence length="168" mass="17648">MRAPLLPKAPPVSASTPQHVLYSSAAAECCGMLRSTSGMCYSCHCHSRIPLPYPTLVSSLRIQLGDGPSPSHHACSLRQSSTKRIERGACRQLAACGMQACGAYTSSLHAAAGSSQPASIQLASGDSRSRAQLMPHPSFEPGGATASKSTGIPLSRRPLGEVWWPGRH</sequence>
<feature type="region of interest" description="Disordered" evidence="1">
    <location>
        <begin position="119"/>
        <end position="168"/>
    </location>
</feature>
<evidence type="ECO:0000313" key="2">
    <source>
        <dbReference type="EMBL" id="CAE0120662.1"/>
    </source>
</evidence>